<feature type="transmembrane region" description="Helical" evidence="1">
    <location>
        <begin position="315"/>
        <end position="333"/>
    </location>
</feature>
<keyword evidence="1" id="KW-1133">Transmembrane helix</keyword>
<dbReference type="Proteomes" id="UP001431209">
    <property type="component" value="Unassembled WGS sequence"/>
</dbReference>
<keyword evidence="1" id="KW-0812">Transmembrane</keyword>
<keyword evidence="4" id="KW-1185">Reference proteome</keyword>
<evidence type="ECO:0000259" key="2">
    <source>
        <dbReference type="Pfam" id="PF04116"/>
    </source>
</evidence>
<feature type="domain" description="Fatty acid hydroxylase" evidence="2">
    <location>
        <begin position="146"/>
        <end position="284"/>
    </location>
</feature>
<feature type="transmembrane region" description="Helical" evidence="1">
    <location>
        <begin position="207"/>
        <end position="230"/>
    </location>
</feature>
<dbReference type="EMBL" id="JAOPGA020000471">
    <property type="protein sequence ID" value="KAL0478829.1"/>
    <property type="molecule type" value="Genomic_DNA"/>
</dbReference>
<protein>
    <recommendedName>
        <fullName evidence="2">Fatty acid hydroxylase domain-containing protein</fullName>
    </recommendedName>
</protein>
<feature type="transmembrane region" description="Helical" evidence="1">
    <location>
        <begin position="140"/>
        <end position="159"/>
    </location>
</feature>
<feature type="transmembrane region" description="Helical" evidence="1">
    <location>
        <begin position="100"/>
        <end position="120"/>
    </location>
</feature>
<name>A0AAW2YQA2_9EUKA</name>
<dbReference type="InterPro" id="IPR006694">
    <property type="entry name" value="Fatty_acid_hydroxylase"/>
</dbReference>
<keyword evidence="1" id="KW-0472">Membrane</keyword>
<reference evidence="3 4" key="1">
    <citation type="submission" date="2024-03" db="EMBL/GenBank/DDBJ databases">
        <title>The Acrasis kona genome and developmental transcriptomes reveal deep origins of eukaryotic multicellular pathways.</title>
        <authorList>
            <person name="Sheikh S."/>
            <person name="Fu C.-J."/>
            <person name="Brown M.W."/>
            <person name="Baldauf S.L."/>
        </authorList>
    </citation>
    <scope>NUCLEOTIDE SEQUENCE [LARGE SCALE GENOMIC DNA]</scope>
    <source>
        <strain evidence="3 4">ATCC MYA-3509</strain>
    </source>
</reference>
<feature type="transmembrane region" description="Helical" evidence="1">
    <location>
        <begin position="63"/>
        <end position="80"/>
    </location>
</feature>
<organism evidence="3 4">
    <name type="scientific">Acrasis kona</name>
    <dbReference type="NCBI Taxonomy" id="1008807"/>
    <lineage>
        <taxon>Eukaryota</taxon>
        <taxon>Discoba</taxon>
        <taxon>Heterolobosea</taxon>
        <taxon>Tetramitia</taxon>
        <taxon>Eutetramitia</taxon>
        <taxon>Acrasidae</taxon>
        <taxon>Acrasis</taxon>
    </lineage>
</organism>
<evidence type="ECO:0000313" key="4">
    <source>
        <dbReference type="Proteomes" id="UP001431209"/>
    </source>
</evidence>
<dbReference type="AlphaFoldDB" id="A0AAW2YQA2"/>
<feature type="transmembrane region" description="Helical" evidence="1">
    <location>
        <begin position="33"/>
        <end position="51"/>
    </location>
</feature>
<evidence type="ECO:0000313" key="3">
    <source>
        <dbReference type="EMBL" id="KAL0478829.1"/>
    </source>
</evidence>
<dbReference type="GO" id="GO:0005506">
    <property type="term" value="F:iron ion binding"/>
    <property type="evidence" value="ECO:0007669"/>
    <property type="project" value="InterPro"/>
</dbReference>
<dbReference type="GO" id="GO:0016491">
    <property type="term" value="F:oxidoreductase activity"/>
    <property type="evidence" value="ECO:0007669"/>
    <property type="project" value="InterPro"/>
</dbReference>
<gene>
    <name evidence="3" type="ORF">AKO1_008229</name>
</gene>
<proteinExistence type="predicted"/>
<accession>A0AAW2YQA2</accession>
<comment type="caution">
    <text evidence="3">The sequence shown here is derived from an EMBL/GenBank/DDBJ whole genome shotgun (WGS) entry which is preliminary data.</text>
</comment>
<sequence length="358" mass="41099">MAKQTILDYITHRRIRIVDAKFPDSLPPEKEGSIIQGLCAHLLPMLVYLLLIQYNTQTPLMSFGLGVTVMLLWLIIILYYEQMEPAADLPSLSFADVWRGAILLFVTGVITGCLVVYLSYQCGLMVEKAIGGFSKSKRSFDWWFIAFAALFDDFIYYCYHRFLSHQIKSWASFFQKIHLPHHAVVCLDFWRGNLSTVWDTAVFGFQLSFGFISVIYGMNLEATLVSYFLVLMFQATHHANHTFNIGRLRYFLVDNHAHKLHHCPWGSHINFGACFSCWDLCLGTFYENWEIGTNYAQLHKIPLNVRPMSRNLDKGTVFTLSLLVFFFLCPMYFTPFYTSVVTGALLCFAVAVAVRSDI</sequence>
<evidence type="ECO:0000256" key="1">
    <source>
        <dbReference type="SAM" id="Phobius"/>
    </source>
</evidence>
<dbReference type="Pfam" id="PF04116">
    <property type="entry name" value="FA_hydroxylase"/>
    <property type="match status" value="1"/>
</dbReference>
<dbReference type="GO" id="GO:0008610">
    <property type="term" value="P:lipid biosynthetic process"/>
    <property type="evidence" value="ECO:0007669"/>
    <property type="project" value="InterPro"/>
</dbReference>